<evidence type="ECO:0000256" key="3">
    <source>
        <dbReference type="ARBA" id="ARBA00023277"/>
    </source>
</evidence>
<evidence type="ECO:0000313" key="7">
    <source>
        <dbReference type="EMBL" id="KXH65531.1"/>
    </source>
</evidence>
<organism evidence="7 8">
    <name type="scientific">Colletotrichum salicis</name>
    <dbReference type="NCBI Taxonomy" id="1209931"/>
    <lineage>
        <taxon>Eukaryota</taxon>
        <taxon>Fungi</taxon>
        <taxon>Dikarya</taxon>
        <taxon>Ascomycota</taxon>
        <taxon>Pezizomycotina</taxon>
        <taxon>Sordariomycetes</taxon>
        <taxon>Hypocreomycetidae</taxon>
        <taxon>Glomerellales</taxon>
        <taxon>Glomerellaceae</taxon>
        <taxon>Colletotrichum</taxon>
        <taxon>Colletotrichum acutatum species complex</taxon>
    </lineage>
</organism>
<keyword evidence="6" id="KW-0732">Signal</keyword>
<dbReference type="PANTHER" id="PTHR43772:SF2">
    <property type="entry name" value="PUTATIVE (AFU_ORTHOLOGUE AFUA_2G04480)-RELATED"/>
    <property type="match status" value="1"/>
</dbReference>
<dbReference type="SUPFAM" id="SSF75005">
    <property type="entry name" value="Arabinanase/levansucrase/invertase"/>
    <property type="match status" value="1"/>
</dbReference>
<dbReference type="InterPro" id="IPR023296">
    <property type="entry name" value="Glyco_hydro_beta-prop_sf"/>
</dbReference>
<evidence type="ECO:0000256" key="1">
    <source>
        <dbReference type="ARBA" id="ARBA00009865"/>
    </source>
</evidence>
<dbReference type="STRING" id="1209931.A0A135UYS3"/>
<gene>
    <name evidence="7" type="ORF">CSAL01_04702</name>
</gene>
<proteinExistence type="inferred from homology"/>
<dbReference type="Pfam" id="PF04616">
    <property type="entry name" value="Glyco_hydro_43"/>
    <property type="match status" value="1"/>
</dbReference>
<reference evidence="7 8" key="1">
    <citation type="submission" date="2014-02" db="EMBL/GenBank/DDBJ databases">
        <title>The genome sequence of Colletotrichum salicis CBS 607.94.</title>
        <authorList>
            <person name="Baroncelli R."/>
            <person name="Thon M.R."/>
        </authorList>
    </citation>
    <scope>NUCLEOTIDE SEQUENCE [LARGE SCALE GENOMIC DNA]</scope>
    <source>
        <strain evidence="7 8">CBS 607.94</strain>
    </source>
</reference>
<dbReference type="Proteomes" id="UP000070121">
    <property type="component" value="Unassembled WGS sequence"/>
</dbReference>
<dbReference type="AlphaFoldDB" id="A0A135UYS3"/>
<dbReference type="GO" id="GO:0004553">
    <property type="term" value="F:hydrolase activity, hydrolyzing O-glycosyl compounds"/>
    <property type="evidence" value="ECO:0007669"/>
    <property type="project" value="InterPro"/>
</dbReference>
<dbReference type="Gene3D" id="2.115.10.20">
    <property type="entry name" value="Glycosyl hydrolase domain, family 43"/>
    <property type="match status" value="1"/>
</dbReference>
<comment type="caution">
    <text evidence="7">The sequence shown here is derived from an EMBL/GenBank/DDBJ whole genome shotgun (WGS) entry which is preliminary data.</text>
</comment>
<dbReference type="GO" id="GO:0005975">
    <property type="term" value="P:carbohydrate metabolic process"/>
    <property type="evidence" value="ECO:0007669"/>
    <property type="project" value="InterPro"/>
</dbReference>
<feature type="chain" id="PRO_5007805502" evidence="6">
    <location>
        <begin position="20"/>
        <end position="600"/>
    </location>
</feature>
<comment type="similarity">
    <text evidence="1 5">Belongs to the glycosyl hydrolase 43 family.</text>
</comment>
<evidence type="ECO:0000256" key="5">
    <source>
        <dbReference type="RuleBase" id="RU361187"/>
    </source>
</evidence>
<evidence type="ECO:0000256" key="2">
    <source>
        <dbReference type="ARBA" id="ARBA00022801"/>
    </source>
</evidence>
<keyword evidence="2 5" id="KW-0378">Hydrolase</keyword>
<keyword evidence="4 5" id="KW-0326">Glycosidase</keyword>
<keyword evidence="8" id="KW-1185">Reference proteome</keyword>
<evidence type="ECO:0000256" key="6">
    <source>
        <dbReference type="SAM" id="SignalP"/>
    </source>
</evidence>
<evidence type="ECO:0000313" key="8">
    <source>
        <dbReference type="Proteomes" id="UP000070121"/>
    </source>
</evidence>
<dbReference type="InterPro" id="IPR052176">
    <property type="entry name" value="Glycosyl_Hydrlase_43_Enz"/>
</dbReference>
<feature type="signal peptide" evidence="6">
    <location>
        <begin position="1"/>
        <end position="19"/>
    </location>
</feature>
<name>A0A135UYS3_9PEZI</name>
<keyword evidence="3" id="KW-0119">Carbohydrate metabolism</keyword>
<dbReference type="EMBL" id="JFFI01000870">
    <property type="protein sequence ID" value="KXH65531.1"/>
    <property type="molecule type" value="Genomic_DNA"/>
</dbReference>
<dbReference type="InterPro" id="IPR006710">
    <property type="entry name" value="Glyco_hydro_43"/>
</dbReference>
<dbReference type="PANTHER" id="PTHR43772">
    <property type="entry name" value="ENDO-1,4-BETA-XYLANASE"/>
    <property type="match status" value="1"/>
</dbReference>
<sequence>MRLLVALLVASLLSPSVIADSDKDSGQSPKFYNSARHAAADPYVFYDSEKGQYYAYSTEGADEGYHFAIYISPDLSTWRKHPGGVLKACYDDQMKRVDGGQACWARDWFWAPETYYNERTGWYFFIFAGRLRDDLAKDHFRYSKFEEPSKLGIAVSRSPTGPFNEIRSEPIGYYPYDPDYHDINLVMDDQQILPPESLAQGEAAPKGTYIPTIDPNIFFDNDGRIYLYTSRNAYRNWNWDSSLGKYIEESNIIVVELDRKWWDDPFARTMPEIASSQINLHADNATELPSNITSYNGTGEIGDPPRKDGWKTVISYGADPQDWENFHVDDYVKFNGTKKNRRWSEGSTIITRKGSSGKSIYLLTYSANNYEASNYGVGFATAESPLGPFKKSSKNPVLSQAPDGDLPIYSTGHGSIVASPPPNNRVKFGAQEVTRKSLDGTELFYVHHARNDTTRDRSIYTTRMELNDSTIFVGSDDAISMRLTPLDQSLPENTYPIKFQVSCSGDRSSGARFDVRVISKAGGPFDLMEGTNRVVSLPGAIEATSIESAKRRDGGYILNFNGTTVRELAYQRLSVDKNWVTVESKEIRCKTIQRRFLTQL</sequence>
<dbReference type="OrthoDB" id="5211809at2759"/>
<protein>
    <submittedName>
        <fullName evidence="7">Beta-xylosidase</fullName>
    </submittedName>
</protein>
<evidence type="ECO:0000256" key="4">
    <source>
        <dbReference type="ARBA" id="ARBA00023295"/>
    </source>
</evidence>
<accession>A0A135UYS3</accession>